<evidence type="ECO:0000313" key="9">
    <source>
        <dbReference type="EMBL" id="SVE60665.1"/>
    </source>
</evidence>
<gene>
    <name evidence="9" type="ORF">METZ01_LOCUS513519</name>
</gene>
<evidence type="ECO:0000256" key="6">
    <source>
        <dbReference type="ARBA" id="ARBA00023004"/>
    </source>
</evidence>
<name>A0A383EWS5_9ZZZZ</name>
<dbReference type="AlphaFoldDB" id="A0A383EWS5"/>
<dbReference type="PRINTS" id="PR00603">
    <property type="entry name" value="CYTOCHROMEC1"/>
</dbReference>
<dbReference type="InterPro" id="IPR009056">
    <property type="entry name" value="Cyt_c-like_dom"/>
</dbReference>
<protein>
    <recommendedName>
        <fullName evidence="8">Cytochrome c domain-containing protein</fullName>
    </recommendedName>
</protein>
<dbReference type="Pfam" id="PF02167">
    <property type="entry name" value="Cytochrom_C1"/>
    <property type="match status" value="1"/>
</dbReference>
<organism evidence="9">
    <name type="scientific">marine metagenome</name>
    <dbReference type="NCBI Taxonomy" id="408172"/>
    <lineage>
        <taxon>unclassified sequences</taxon>
        <taxon>metagenomes</taxon>
        <taxon>ecological metagenomes</taxon>
    </lineage>
</organism>
<comment type="subcellular location">
    <subcellularLocation>
        <location evidence="1">Membrane</location>
    </subcellularLocation>
</comment>
<dbReference type="GO" id="GO:0009055">
    <property type="term" value="F:electron transfer activity"/>
    <property type="evidence" value="ECO:0007669"/>
    <property type="project" value="InterPro"/>
</dbReference>
<keyword evidence="5" id="KW-1133">Transmembrane helix</keyword>
<evidence type="ECO:0000256" key="2">
    <source>
        <dbReference type="ARBA" id="ARBA00022617"/>
    </source>
</evidence>
<keyword evidence="2" id="KW-0349">Heme</keyword>
<dbReference type="SUPFAM" id="SSF46626">
    <property type="entry name" value="Cytochrome c"/>
    <property type="match status" value="1"/>
</dbReference>
<dbReference type="GO" id="GO:0020037">
    <property type="term" value="F:heme binding"/>
    <property type="evidence" value="ECO:0007669"/>
    <property type="project" value="InterPro"/>
</dbReference>
<dbReference type="PANTHER" id="PTHR10266">
    <property type="entry name" value="CYTOCHROME C1"/>
    <property type="match status" value="1"/>
</dbReference>
<dbReference type="GO" id="GO:0046872">
    <property type="term" value="F:metal ion binding"/>
    <property type="evidence" value="ECO:0007669"/>
    <property type="project" value="UniProtKB-KW"/>
</dbReference>
<dbReference type="InterPro" id="IPR036909">
    <property type="entry name" value="Cyt_c-like_dom_sf"/>
</dbReference>
<feature type="non-terminal residue" evidence="9">
    <location>
        <position position="208"/>
    </location>
</feature>
<accession>A0A383EWS5</accession>
<dbReference type="PANTHER" id="PTHR10266:SF3">
    <property type="entry name" value="CYTOCHROME C1, HEME PROTEIN, MITOCHONDRIAL"/>
    <property type="match status" value="1"/>
</dbReference>
<evidence type="ECO:0000256" key="7">
    <source>
        <dbReference type="ARBA" id="ARBA00023136"/>
    </source>
</evidence>
<evidence type="ECO:0000256" key="1">
    <source>
        <dbReference type="ARBA" id="ARBA00004370"/>
    </source>
</evidence>
<dbReference type="EMBL" id="UINC01229090">
    <property type="protein sequence ID" value="SVE60665.1"/>
    <property type="molecule type" value="Genomic_DNA"/>
</dbReference>
<dbReference type="GO" id="GO:0005739">
    <property type="term" value="C:mitochondrion"/>
    <property type="evidence" value="ECO:0007669"/>
    <property type="project" value="GOC"/>
</dbReference>
<evidence type="ECO:0000256" key="5">
    <source>
        <dbReference type="ARBA" id="ARBA00022989"/>
    </source>
</evidence>
<keyword evidence="3" id="KW-0812">Transmembrane</keyword>
<evidence type="ECO:0000259" key="8">
    <source>
        <dbReference type="PROSITE" id="PS51007"/>
    </source>
</evidence>
<dbReference type="GO" id="GO:0016020">
    <property type="term" value="C:membrane"/>
    <property type="evidence" value="ECO:0007669"/>
    <property type="project" value="UniProtKB-SubCell"/>
</dbReference>
<dbReference type="PROSITE" id="PS51007">
    <property type="entry name" value="CYTC"/>
    <property type="match status" value="1"/>
</dbReference>
<keyword evidence="7" id="KW-0472">Membrane</keyword>
<dbReference type="Gene3D" id="1.10.760.10">
    <property type="entry name" value="Cytochrome c-like domain"/>
    <property type="match status" value="1"/>
</dbReference>
<dbReference type="InterPro" id="IPR002326">
    <property type="entry name" value="Cyt_c1"/>
</dbReference>
<sequence length="208" mass="22994">MKNILKPILLLAIFTTISFSSNASEQSKKLLNLGWSFKGFFGKFDRVSLQRGYQVYAEVCSACHSMKYLSYRNLAEAGGPEFSEEQAKVIASQYEVTDGPNNDGEMFTRPARLSDNFVGPYANEEAAKFANGGAYPPDMSVLVKARKGGASYIYSILLGYDDPPPDVSLEDGVYYNTYMSGNKIIMSKPLSENLVQYSDGTQATEEQM</sequence>
<dbReference type="GO" id="GO:0006122">
    <property type="term" value="P:mitochondrial electron transport, ubiquinol to cytochrome c"/>
    <property type="evidence" value="ECO:0007669"/>
    <property type="project" value="TreeGrafter"/>
</dbReference>
<feature type="domain" description="Cytochrome c" evidence="8">
    <location>
        <begin position="47"/>
        <end position="202"/>
    </location>
</feature>
<evidence type="ECO:0000256" key="3">
    <source>
        <dbReference type="ARBA" id="ARBA00022692"/>
    </source>
</evidence>
<evidence type="ECO:0000256" key="4">
    <source>
        <dbReference type="ARBA" id="ARBA00022723"/>
    </source>
</evidence>
<keyword evidence="6" id="KW-0408">Iron</keyword>
<proteinExistence type="predicted"/>
<keyword evidence="4" id="KW-0479">Metal-binding</keyword>
<reference evidence="9" key="1">
    <citation type="submission" date="2018-05" db="EMBL/GenBank/DDBJ databases">
        <authorList>
            <person name="Lanie J.A."/>
            <person name="Ng W.-L."/>
            <person name="Kazmierczak K.M."/>
            <person name="Andrzejewski T.M."/>
            <person name="Davidsen T.M."/>
            <person name="Wayne K.J."/>
            <person name="Tettelin H."/>
            <person name="Glass J.I."/>
            <person name="Rusch D."/>
            <person name="Podicherti R."/>
            <person name="Tsui H.-C.T."/>
            <person name="Winkler M.E."/>
        </authorList>
    </citation>
    <scope>NUCLEOTIDE SEQUENCE</scope>
</reference>